<dbReference type="Proteomes" id="UP000789595">
    <property type="component" value="Unassembled WGS sequence"/>
</dbReference>
<gene>
    <name evidence="1" type="ORF">PCAL00307_LOCUS21248</name>
    <name evidence="2" type="ORF">PECAL_5P07190</name>
</gene>
<dbReference type="InterPro" id="IPR036770">
    <property type="entry name" value="Ankyrin_rpt-contain_sf"/>
</dbReference>
<dbReference type="EMBL" id="HBIW01024637">
    <property type="protein sequence ID" value="CAE0705798.1"/>
    <property type="molecule type" value="Transcribed_RNA"/>
</dbReference>
<sequence>MVLPILASAHARDGNVAGVQRYLVGDPVSYPGQGPGDIHDVNGDGWGLLRLAATCVNETRGVRLMRFLLSRGVDVDQCARPGTATALHNACLGHRSTAVELLVSHGANVHNNIWAPPAFMAAGALDSDLHESPPAEALWQRYKCVLHLVRAGARLDGTVINFDAQGPEPRDVQMSLEQVFEKLMGEREDSEELRYLELSHELVRAVRAAGGTWRQYVRQYVLATPKELLRLRSQVARGKARAKVRARAKTPRELQWLMSPNLPNELCWRVLEYWNPRSGEAHFEGLLRGNPDAQREVAVAAGPAPALP</sequence>
<reference evidence="1" key="1">
    <citation type="submission" date="2021-01" db="EMBL/GenBank/DDBJ databases">
        <authorList>
            <person name="Corre E."/>
            <person name="Pelletier E."/>
            <person name="Niang G."/>
            <person name="Scheremetjew M."/>
            <person name="Finn R."/>
            <person name="Kale V."/>
            <person name="Holt S."/>
            <person name="Cochrane G."/>
            <person name="Meng A."/>
            <person name="Brown T."/>
            <person name="Cohen L."/>
        </authorList>
    </citation>
    <scope>NUCLEOTIDE SEQUENCE</scope>
    <source>
        <strain evidence="1">CCMP1756</strain>
    </source>
</reference>
<name>A0A7S4EDS0_9STRA</name>
<dbReference type="AlphaFoldDB" id="A0A7S4EDS0"/>
<protein>
    <recommendedName>
        <fullName evidence="4">SOCS box domain-containing protein</fullName>
    </recommendedName>
</protein>
<evidence type="ECO:0008006" key="4">
    <source>
        <dbReference type="Google" id="ProtNLM"/>
    </source>
</evidence>
<organism evidence="1">
    <name type="scientific">Pelagomonas calceolata</name>
    <dbReference type="NCBI Taxonomy" id="35677"/>
    <lineage>
        <taxon>Eukaryota</taxon>
        <taxon>Sar</taxon>
        <taxon>Stramenopiles</taxon>
        <taxon>Ochrophyta</taxon>
        <taxon>Pelagophyceae</taxon>
        <taxon>Pelagomonadales</taxon>
        <taxon>Pelagomonadaceae</taxon>
        <taxon>Pelagomonas</taxon>
    </lineage>
</organism>
<evidence type="ECO:0000313" key="2">
    <source>
        <dbReference type="EMBL" id="CAH0376156.1"/>
    </source>
</evidence>
<evidence type="ECO:0000313" key="3">
    <source>
        <dbReference type="Proteomes" id="UP000789595"/>
    </source>
</evidence>
<dbReference type="InterPro" id="IPR002110">
    <property type="entry name" value="Ankyrin_rpt"/>
</dbReference>
<keyword evidence="3" id="KW-1185">Reference proteome</keyword>
<accession>A0A7S4EDS0</accession>
<dbReference type="SUPFAM" id="SSF48403">
    <property type="entry name" value="Ankyrin repeat"/>
    <property type="match status" value="1"/>
</dbReference>
<dbReference type="Gene3D" id="1.25.40.20">
    <property type="entry name" value="Ankyrin repeat-containing domain"/>
    <property type="match status" value="1"/>
</dbReference>
<proteinExistence type="predicted"/>
<reference evidence="2" key="2">
    <citation type="submission" date="2021-11" db="EMBL/GenBank/DDBJ databases">
        <authorList>
            <consortium name="Genoscope - CEA"/>
            <person name="William W."/>
        </authorList>
    </citation>
    <scope>NUCLEOTIDE SEQUENCE</scope>
</reference>
<dbReference type="EMBL" id="CAKKNE010000005">
    <property type="protein sequence ID" value="CAH0376156.1"/>
    <property type="molecule type" value="Genomic_DNA"/>
</dbReference>
<evidence type="ECO:0000313" key="1">
    <source>
        <dbReference type="EMBL" id="CAE0705798.1"/>
    </source>
</evidence>
<dbReference type="Pfam" id="PF00023">
    <property type="entry name" value="Ank"/>
    <property type="match status" value="1"/>
</dbReference>